<dbReference type="Proteomes" id="UP001197247">
    <property type="component" value="Unassembled WGS sequence"/>
</dbReference>
<name>A0ABS5TTY7_9ACTN</name>
<feature type="region of interest" description="Disordered" evidence="1">
    <location>
        <begin position="5538"/>
        <end position="5561"/>
    </location>
</feature>
<feature type="compositionally biased region" description="Polar residues" evidence="1">
    <location>
        <begin position="7311"/>
        <end position="7328"/>
    </location>
</feature>
<feature type="compositionally biased region" description="Low complexity" evidence="1">
    <location>
        <begin position="428"/>
        <end position="437"/>
    </location>
</feature>
<feature type="region of interest" description="Disordered" evidence="1">
    <location>
        <begin position="395"/>
        <end position="437"/>
    </location>
</feature>
<feature type="region of interest" description="Disordered" evidence="1">
    <location>
        <begin position="3049"/>
        <end position="3139"/>
    </location>
</feature>
<protein>
    <submittedName>
        <fullName evidence="2">Uncharacterized protein</fullName>
    </submittedName>
</protein>
<feature type="region of interest" description="Disordered" evidence="1">
    <location>
        <begin position="2836"/>
        <end position="2868"/>
    </location>
</feature>
<feature type="compositionally biased region" description="Basic and acidic residues" evidence="1">
    <location>
        <begin position="1539"/>
        <end position="1555"/>
    </location>
</feature>
<feature type="compositionally biased region" description="Low complexity" evidence="1">
    <location>
        <begin position="576"/>
        <end position="597"/>
    </location>
</feature>
<feature type="region of interest" description="Disordered" evidence="1">
    <location>
        <begin position="550"/>
        <end position="663"/>
    </location>
</feature>
<feature type="region of interest" description="Disordered" evidence="1">
    <location>
        <begin position="5771"/>
        <end position="5825"/>
    </location>
</feature>
<feature type="compositionally biased region" description="Low complexity" evidence="1">
    <location>
        <begin position="5772"/>
        <end position="5783"/>
    </location>
</feature>
<proteinExistence type="predicted"/>
<organism evidence="2 3">
    <name type="scientific">Kineosporia corallincola</name>
    <dbReference type="NCBI Taxonomy" id="2835133"/>
    <lineage>
        <taxon>Bacteria</taxon>
        <taxon>Bacillati</taxon>
        <taxon>Actinomycetota</taxon>
        <taxon>Actinomycetes</taxon>
        <taxon>Kineosporiales</taxon>
        <taxon>Kineosporiaceae</taxon>
        <taxon>Kineosporia</taxon>
    </lineage>
</organism>
<feature type="compositionally biased region" description="Polar residues" evidence="1">
    <location>
        <begin position="5380"/>
        <end position="5392"/>
    </location>
</feature>
<reference evidence="2 3" key="1">
    <citation type="submission" date="2021-05" db="EMBL/GenBank/DDBJ databases">
        <title>Kineosporia and Streptomyces sp. nov. two new marine actinobacteria isolated from Coral.</title>
        <authorList>
            <person name="Buangrab K."/>
            <person name="Sutthacheep M."/>
            <person name="Yeemin T."/>
            <person name="Harunari E."/>
            <person name="Igarashi Y."/>
            <person name="Kanchanasin P."/>
            <person name="Tanasupawat S."/>
            <person name="Phongsopitanun W."/>
        </authorList>
    </citation>
    <scope>NUCLEOTIDE SEQUENCE [LARGE SCALE GENOMIC DNA]</scope>
    <source>
        <strain evidence="2 3">J2-2</strain>
    </source>
</reference>
<feature type="region of interest" description="Disordered" evidence="1">
    <location>
        <begin position="802"/>
        <end position="821"/>
    </location>
</feature>
<feature type="region of interest" description="Disordered" evidence="1">
    <location>
        <begin position="4446"/>
        <end position="4498"/>
    </location>
</feature>
<feature type="compositionally biased region" description="Low complexity" evidence="1">
    <location>
        <begin position="4472"/>
        <end position="4481"/>
    </location>
</feature>
<gene>
    <name evidence="2" type="ORF">KIH74_35290</name>
</gene>
<feature type="compositionally biased region" description="Gly residues" evidence="1">
    <location>
        <begin position="2139"/>
        <end position="2154"/>
    </location>
</feature>
<evidence type="ECO:0000256" key="1">
    <source>
        <dbReference type="SAM" id="MobiDB-lite"/>
    </source>
</evidence>
<feature type="region of interest" description="Disordered" evidence="1">
    <location>
        <begin position="5369"/>
        <end position="5392"/>
    </location>
</feature>
<feature type="region of interest" description="Disordered" evidence="1">
    <location>
        <begin position="4857"/>
        <end position="4879"/>
    </location>
</feature>
<feature type="compositionally biased region" description="Basic and acidic residues" evidence="1">
    <location>
        <begin position="5787"/>
        <end position="5808"/>
    </location>
</feature>
<dbReference type="EMBL" id="JAHBAY010000026">
    <property type="protein sequence ID" value="MBT0774262.1"/>
    <property type="molecule type" value="Genomic_DNA"/>
</dbReference>
<feature type="compositionally biased region" description="Polar residues" evidence="1">
    <location>
        <begin position="2417"/>
        <end position="2432"/>
    </location>
</feature>
<feature type="compositionally biased region" description="Basic and acidic residues" evidence="1">
    <location>
        <begin position="2445"/>
        <end position="2465"/>
    </location>
</feature>
<comment type="caution">
    <text evidence="2">The sequence shown here is derived from an EMBL/GenBank/DDBJ whole genome shotgun (WGS) entry which is preliminary data.</text>
</comment>
<feature type="compositionally biased region" description="Low complexity" evidence="1">
    <location>
        <begin position="631"/>
        <end position="661"/>
    </location>
</feature>
<feature type="region of interest" description="Disordered" evidence="1">
    <location>
        <begin position="4282"/>
        <end position="4301"/>
    </location>
</feature>
<feature type="region of interest" description="Disordered" evidence="1">
    <location>
        <begin position="1503"/>
        <end position="1578"/>
    </location>
</feature>
<feature type="compositionally biased region" description="Basic and acidic residues" evidence="1">
    <location>
        <begin position="6290"/>
        <end position="6307"/>
    </location>
</feature>
<evidence type="ECO:0000313" key="2">
    <source>
        <dbReference type="EMBL" id="MBT0774262.1"/>
    </source>
</evidence>
<sequence length="7328" mass="793396">MVRRSMLLPEPGNRAGAGLPQLFRQGGNHDEQSFFDEMTADQQPVTGLDARRADRTLTRDQARAELEIDLTRLLAGWENYLADCLLRLEQLYASLHPSARPTRPATADPALTPELLTAQKLGAGTWDRIGTSWEPVVGAVEAGGPGTAGFVYSKAPGLPQHAFAVLRWGEHTFWLELQNQEGERVLPEGEIPRVPVDAHAIVVSAAGAVVRLEGGQELTAPNSVTAQTDPATTQRAGLSQAMGTQMTLPEIVVPSALSSLREPEPAGWPAQRFNSLAELVQPDFTHPGEEHSQVSGSPTYLLDPGSTQPAKGHVNSLDALVQKAFATPELPVGPIGSRTKQWTPDDGLPGLLGAWMARIVTAMDDGAETDVKLPASPRNRLRKKHFAAEIPRGRAPLHTNDHRTQPPSLTSVDPLRRNRLGDLTPAGDLSRPASDPAAARARIAALGKGVRKKAYQTADQVIEARLRWPGIGPQIASQVRADADLRDQLVDLLIVHAHRTRMDVEQLIAGPYVDEFITRLSPPGAAKTPVESIISSSAVIDSVETGLEKGRAGAGRHGADHAGLVSLSGGHDDAGAGDTDSSRASSDLSDTASDAGSHWSETEYSETTSLAARPDGAKGTGARGVTGAGGTSAAQAGPEAEADAVAQPDAAPAQQARRPQASWMLPAAASLGSPRSRMPEMDQVVPAVIAAIEEAGGAVSENDRSTLRARLLTAYRAGEMTTEGYLMPFDGVEVLVKLGLGNATVITDTEGVSRDVLPTAETLRVQLTEVLQKLEKEDRLKPRHLRELREVYTQEIDRIAEQQARDRKSHHHANQNTLGQFAIGGSTRSGTGLAGATRVQANFSMVFAAIVRAGVSLSGTMNQRVISTSAFKDAEYGRVMDYRADSTLVAYEPLYTIRTRTSPLVPWKRVTPSWSTDSRDRGTTEPATTAESLLTWIPSNLLESVAPQVVPVRPARPEFAQALDAARRKFPDTYFASGLTGLQDLYEGVVRELHLGGLDVRPGSTELLDLYAQLVMKLSVNLHKSVNDAHDDAGRQATGYDFLVHDRNGTAVAKVVIQSERVQRALYRQVVVTDGEAHLESVLHQRLGATSDKMHIEKVRTAIAASSVTESLTQSGVLSVGAAADALPVVPEVTLGPNFRAAFSASKSDSVSAGKTGLWVNVDRYTGPSVVHRVDMRHRAGISLIRRPEKEIRWTAWHEGAAIVVMPQWAAFAHGFSVDMSALATGFTATRAEIGGTLSEDGMIEFHPGAVPEEKVPREKRNPKNLPIRLRAQILQNHGTGTGLPTLEPRVAETLNRQVKEVLREVGLLSPDPLRPFSRRHPADRHRLRKGWLKLNVSDLLENERIVDKFLSTDGIEAHYDQIFQDGLEVVLRAVDQIGITHTARLLVWAEQNLDPNGDYYLYTTPHMHSVNLSIGSTSAGHGVSGSRSITLGGRFQAGSDLLQMVTAGVDRQWTKGAGQSGSFIGNYPELLESPGDQDAVRLPGRFGATLTFDDLPQAAQERLARRAEGQRRRRKKDQFRIARDVEGAGPAKLRKRRPEPSDTAHPRPGRESRRPGGQGKLRKPRPVQLTPEQLRLEKKRQAREQLVQARAERAVQRAAEQKTLTWHSDPVEGHATVFVLPDIGLEKFDPLDPALDALPATDPAVLEKALVYYLDTTGLVPLLRDMFPTLTGVGKLSDEQIANLGSTTMMRSFVPDFLHDEYQTGGLFSPGLISHTNGGLGIKGTIGPSFYSGASDGKFVASQIRLWLSQASHSERIQRDWVFSAGVRAGGPLSDGSAVGAVSGEVDATARVSRGQGTSVSKTHGKEQLPLSFYDALFFTTTLTLDVGTVEQVDGKLRPRRVHPDSETLGPRTFMYLLPVPRALAAYGRHPELPIDIDVVRKYVARWHEGELVALRENEILAVLDRLEREAADHADAGAILAEVATYRKKTHKGALEQFLATTGRTERDLFVPFGMRKDSRLQALGIHGVESMDVRPGEVPGPPAGIGDRPRRIRAVDILHQAVEQAVPGLIGLRRADWPTERIPEVWYRAYRGDQPVVGKLANGIDFLTSLVGGNREQAMLDDLLHTRGVTFYLFNRIGGVAADAVELNIGMRLTTDAEITGMEEGAGLETYAHQYAASSQSTSRSVAGGFTAPKTGLGGEGTTSGTSGGGQLDMSAGHRREVVQSAQHTQEHVGYDWERGFYLRNEFDLTVRVRRLDMVNRPLSNVVAGLTRDVQHLGDEVLHTFEGTLVTRKPGSEILAIPVDESLPLDDLTPVRLDALPADAMVVAVDLDDAVPRTWELLGRMFGQDANDQSVRSVITLEQLQARGHMRDHILETIGKKHLVMENIFVGGDEGRRAALRMQGDFFHPRVVAQLPQGTGVGRYSKHQIGTTIARSVDSWRPSLTVTLGQNGNITDVVENGGTRDLPAQGRGSGPTTTAPPNQSVTSNPALDGAGGTGADLAADHGEGARDANVKRDEHHPKEQGPMLWVVVNYLGNTEIQAVRRGMLGDGPTGTGYSDRFLGEAHLLIYRSQYDELLRFSRLQALLDRHTPTPTSWPTTGEHTPRYHLEKLLSRAALDHQDLLDRANDASRWLIEDARTPHMVLMSSAAHQVHSRYVEAVRWAGDQLSTSHPGHAAWLTAFQDRHRSTLEEQMFAPQGPPAGVVAQLNAATDELLALVVGGVPGVRLPHALTVAPSVPLPVARVIAHNTGRSVELNYTAADGTVTRHRIRADGKVLDAVGRKVPQRSGTRLLPSASGVTPVASLVVPSFTAGGLPAFLPQVPGNAGTLPSQGDPLPAEAVTAEPAVAEPVAATASREQAGPPVTGRTGTRLAPILEEDEESLQATEGFEDQVVAPGDQATGNTGSPEIPARLKSESGEENEATDRGDAVFAALIDAGAAVAGGTVQPGTGAVVEQTAQPVTGSGSEPGTSHPAEVFGEVRPFAVDALLAGFGRRPTDTSAATAFGQQWKEMVDRARTAVERTAGLGGTWLERVQESVETAATAVHTASGDEDLTDPDDTRVLRLRREVVPVVTAAQMAAVLSGSPSPQDLPRALELLARSLVRAHGLGRPDDPGQLTTPASGEPGPAGGAGNSAPQSGPPDGVPPVQPDDHGEDSAVGQATASAPRGAVAGPPARRAPSGADAHRPPGPPPGAGLLQAQERQAFHAVTRAREALGAARSTGEAEAVRAAEERLAHASDSYTKAMEQIVADLVVQHDPRAGQADPDVGQVLDSLSAKLELYRWQGVLRRSTPGTPVVLKPVESGYDTPAWRAGMIDRIAQLPADRWKDISIGAWPRSLSLAAMLNDVLVQQETALPVPDGQVAAETALAALPAPPEPGETDAGTSSLGAWAAGRLAQELLPVLTRSRDAARDHLDEQRSRRAAMAERFRDLPGVGQGTRARSRLRQIQDTLEHREQMLRRAVALAGTPPLAPRLTPDAVLADVRKGGRWDLSVLSDELVLRAPGISFTEQPWRPEAALLAQEIAVQMGEPVTAFAGDGTPPAWFSFGPEGFAPQPVSVPGPAEFLAAASRTVVLGSAPPGVQGFVSRPTADGTLELAWVDDDGQVVIADGSRPQVQRDLARHLGTEGGILDGVTVYVADLPEPVARKIALDNKIRLRFTAEPLRVARDGTIVVQPVPGTTTTRGWLEAGTDGTVVVTGKILSPSPPWETDLAEADFAEPLTVIDELKMPHQFYLHRVPSGIAVTDGAFAGPGILATDPGNRPLVTVDVRDYAMLVGIREALAGRYPFLVGVPYAAGPSISVLPVFGSSGDRPPGDGLIWRLPAQAAVFQPDVSAMRHATPARPVSHVGVFLRDVSEVTADQLRSLLDGFRPLTESETQQLRTAQHQVHALAGGLETPQQTRNVREDLKDSLARVPAASERISGQDILDLVAHGQNLARVVRAFPESFAEAREYTVPVPEQGPQPVPGRTVASVRVLEYTMRSRLLAHERTTSGDLERIRRDQEDPDGSLWNASGPIDVDGEIWYVHLRSEPVRDGRPVHRTIHVWSPVGPEGQKRYDPDASNFWSDANRLTIDHELGHQAAGLDDAYPDPQQVKGQDPLRRREIRIHARGSAAARGGPETRPPSRVAAPDALMHAAHLDPATVIRPSPRDYLTLIQRYRAGDQARMEALGRVQDRYWTDVVPALERLDETAEHQLPGEPLRAALAAAQQAWTGQAEFAEARLAEIVRERDASTPFSSAYRAALTEAQLLRQEADLARDQVLGLGSRHGQPTMPVWDGGRLDLDRQSGEYMLSYPQEQSRPRSPDVTPARADFRLLDRLARALSRPVVVDLDSLTDKHSVKRPVKPTGSHVRFRPDGTDPEMAGIARDLFRAGHPLVRDPAGGAAVFRLDDATVRVLPAGVSVSFPGDPHPGMDESRTIPRDDGLHVLVGGLAEGPDDRQGAEGRELSARQRQTLRTILAWFDVERQPFVWVEGYGTVTRLQDWFRDVTDWTAVAPRTRETFTRVPPEPLRWPYEGEGASRPAPPGSGGRAALSVPATAHRPRTAPPAPANQMPSAPLLDAHHFETLERQAFRAVEAARQTAALARDTGDPQALRAGEEALTRALDTYTATMEDVVPELIEQRNLRSGRDRAAFGLATEPLNAKIELFRWQSVLRRSSPGSAVVLKPVESAHDTPAWRAGMIDRIGQLPADRWPDISVGTRLRQLPLVVMLNDSLVQQDSSVPRSPAAAVAEETLSALPGPTDDAVVESRLTAWAAGQAVRRLERVLSGSRDAAREHLSLRTSRLTALVQRFPGVKGSGKGTRVQAWMRQAEEILRRREELVDRAGQLSSAQPRAPRLTPQEMVADLRSGDRWDLGVVDGEALLHAPGASRSEQPWRPEAALLAQEMATQAGRPVTAFADLADGFLPSWFSFQPDGSAPRPVPQPRAEYDSESGAGPTARRRAVALLKVTVPPAVRGFTAQRSPQRTAQVAWANDRGQVTIANGSLLENQRDLARYVAAQARALDGATLYVAGLPIPVARKMAQDNGIRLNFTEDGLGVSRGTVTVQPVTGTTTTRGWLEAGPTGTVTATGRLLDPSPAWEEALARQTLPSSIVVIDAQGLEYVLHLRRIPAGIAVSQVAGRDLEADAIPVPGRPQRGSGHRRLRRRLRPTDAILISYDVSDPVLEELAHEQLLRILPEPARIGMRRLSTAPSVPSYSRAGRQAFGDAPSLRMPMAPATDVQPPVITDALRAANPGRLVSLPQLRRSEIETEPLSWWPALSAGDLPPAIVQHLVTAIRRLQPALSSGAEQQGNAMTQLRALLDRARTQPELGVDARYLVERIELTSRLDDTFGFYPSPQYRARVYRLPGHLPLLELTTRTRHRRRQTTTESELSAWQVRGAGGRNKHLNGHGPVTFNGEMFFVRMRVEHAAEGNLSADDVMNVWPPIDPEGRERLEQDSGNLRSDASGSMISHEYGHHFGLPDRYPNRGTRPDDPLRHERLRVRPDRHLEDSSEIRVVRPSTHLDPLGALMHDNEIITARDLFMILEAVEAGDQAPPLRLRRSHERYERHVAPAASHYEHTRREVAAGRATPQELHAAGDRLYREWRRQARQLRRFRAHLTRPDPASTGPAHEAQRSHEAERIDHEIELAEQQALRSAVLAGQSRISAPGGGYLIPRPDGVHTLEWNGLRPRPTPEQVWAMADGLGLPVVMDFYPDGTARPGEADVAMATGMKVWPGGRSAPLLTGVAVNWFLPGRFAPDMWADTMFTVNGVPVRMVASGLVLSLPGAPHLGYDPDYKPLVPGELMLHVPGYPRLTPQHRTVLRAVLDGLQPGYRQAVAIYVPRSRLRGTRTTGNSSRSSLPQAERSRQWLEADDDVRGGASRDPEWLDESMPGAGGWRPLGELPEQLRSEDGWGQQVDLRGPQVVVRSPAGRLLEAEEIGLGELLAENPDESHVASGFLGLAPQDTALELSDESTGAAGVPEVGAPPREAQYFLDEEARLYRDVDAARQASDDAAAQGDRDAVGRAQDQLAQAHTDYVARLGALFAELLSQNESQGEVPRPEFARAVETLGSNLQFHGWIGKVRGTAPGQPVVLYPVHTGEPPARQRTRMTDHLAALPWERWTDLRIAEPGRAPQRLATWLNAGLPEPSAAVSLTVDLAQADADLRNLPEAPEPGPSRSPQEDLPMWAAAQVARRLRPELAAAQEIARARLTDLGKPDDERTALARRFLGLPGIALDYTSGARWQQARTSLGYWQTRVLRADALMAAGATRPSITARALTPSGIGSDVALGDRWILTADAKGVTVLRATGVATADQPLRPESGVLAQEIARITARPVTAFADRGDGQGPAWLSFRPDGTRPQQMPHPELEPASVRDRPQADSRDPLVAAPDPAEASTLPIRLAPDEWPISPDVPGTAMRSRPDGGRDVALTDEQGRPVIADAGRPQVQARLRSLFSAHGANLRGATLVVANLPVHVARELAENARVPYTFAAEDLKVHEDGRVEAQPVAGTEWTRGWLEVTLGPDGTSDVHPDRRVLLPGAAWEFSVGAIPEGDVFVVHDVFEVAHQLYVHRVPVGMAVTQTPALGDAVKHQTLNPATMKVVLDIADSHVFQLVTNELADVYDWLDDVDHQIVPGPRYSPVPAYSTAGPQIPAEGPVWRLPSEVAGWDPMHPGLERRTGPVRRVSAEMVMALSGSGVAGFGRLSDLLRTPGPLLVEQVSRLRLAQLQLEVRLPGLARRRTGDVRADLESALADAVAGSRYSRAELLTQAQRAEQMAYSLHTHPLAQFWTRAHTVTVPEGDHPVPGREVREVVVVEASVRIRRARHDRVTLEDLYLLHQLDHVWKADSWNRSGPVIRNGVVYYLRARTDAVLDGGPADVVQHVWSPVDGRGVQRETQNYVNLRMDANGRTLQHEFGHLLNALDHYSSAYRSGTVSDALAATSVRLHAAGSEAAAGGPETRLPTRIQSGFALMNSTRYPDTRTAAEMAEEKRETRAWRARNDEAVRQGREPEDMPLRPMRATPREVLLVVEAHLAGDAAPLERLGAFGQLFEDVVGEAAAKVARLRSAASPPITAEVDRAERELRSAWEELARRAEPLYAAVQADFAGSRPRSARRAAVVEEAHRLRQEIDHAWDQALKWAGHLAEPAIPLPGIGRLLLNSPSTGYRLEPETTGSPAPIQIDLVDRLARALERPVTVELAALTEAVPADHPAVAAVARALRFDQDGGDPEPVDVATDLFRPGMLSRGTRPGSFTRDDAVVAVVASGLYLWFPRADGTRPHPGLDVYRQPPRPGRLIVHLPGSAELTPQQRATARTVLGAVTSARSTGAVVLGNGFQSQFADWLSVSDPQDPIPAGTRIVPDAQKRPPTWPFRPGTPTAHASSLPDLGWTTPWSNRPRPSSSTDVHPL</sequence>
<feature type="region of interest" description="Disordered" evidence="1">
    <location>
        <begin position="5399"/>
        <end position="5418"/>
    </location>
</feature>
<dbReference type="RefSeq" id="WP_214160801.1">
    <property type="nucleotide sequence ID" value="NZ_JAHBAY010000026.1"/>
</dbReference>
<feature type="compositionally biased region" description="Pro residues" evidence="1">
    <location>
        <begin position="3081"/>
        <end position="3091"/>
    </location>
</feature>
<feature type="region of interest" description="Disordered" evidence="1">
    <location>
        <begin position="1"/>
        <end position="29"/>
    </location>
</feature>
<keyword evidence="3" id="KW-1185">Reference proteome</keyword>
<feature type="region of interest" description="Disordered" evidence="1">
    <location>
        <begin position="2396"/>
        <end position="2465"/>
    </location>
</feature>
<feature type="region of interest" description="Disordered" evidence="1">
    <location>
        <begin position="285"/>
        <end position="310"/>
    </location>
</feature>
<feature type="region of interest" description="Disordered" evidence="1">
    <location>
        <begin position="2125"/>
        <end position="2155"/>
    </location>
</feature>
<feature type="region of interest" description="Disordered" evidence="1">
    <location>
        <begin position="6263"/>
        <end position="6320"/>
    </location>
</feature>
<evidence type="ECO:0000313" key="3">
    <source>
        <dbReference type="Proteomes" id="UP001197247"/>
    </source>
</evidence>
<feature type="compositionally biased region" description="Basic and acidic residues" evidence="1">
    <location>
        <begin position="2854"/>
        <end position="2868"/>
    </location>
</feature>
<feature type="compositionally biased region" description="Gly residues" evidence="1">
    <location>
        <begin position="618"/>
        <end position="630"/>
    </location>
</feature>
<accession>A0ABS5TTY7</accession>
<feature type="compositionally biased region" description="Low complexity" evidence="1">
    <location>
        <begin position="3106"/>
        <end position="3125"/>
    </location>
</feature>
<feature type="region of interest" description="Disordered" evidence="1">
    <location>
        <begin position="2793"/>
        <end position="2812"/>
    </location>
</feature>
<feature type="region of interest" description="Disordered" evidence="1">
    <location>
        <begin position="7272"/>
        <end position="7328"/>
    </location>
</feature>